<dbReference type="RefSeq" id="WP_179583561.1">
    <property type="nucleotide sequence ID" value="NZ_JACBYR010000001.1"/>
</dbReference>
<evidence type="ECO:0000259" key="2">
    <source>
        <dbReference type="Pfam" id="PF13660"/>
    </source>
</evidence>
<dbReference type="Gene3D" id="3.40.50.10180">
    <property type="entry name" value="Glycerate kinase, MOFRL-like N-terminal domain"/>
    <property type="match status" value="1"/>
</dbReference>
<dbReference type="EMBL" id="JACBYR010000001">
    <property type="protein sequence ID" value="NYE81508.1"/>
    <property type="molecule type" value="Genomic_DNA"/>
</dbReference>
<dbReference type="EC" id="1.1.1.81" evidence="3"/>
<dbReference type="InterPro" id="IPR039760">
    <property type="entry name" value="MOFRL_protein"/>
</dbReference>
<proteinExistence type="predicted"/>
<accession>A0A7Y9LLW1</accession>
<dbReference type="InterPro" id="IPR037035">
    <property type="entry name" value="GK-like_C_sf"/>
</dbReference>
<keyword evidence="3" id="KW-0670">Pyruvate</keyword>
<protein>
    <submittedName>
        <fullName evidence="3">Hydroxypyruvate reductase</fullName>
        <ecNumber evidence="3">1.1.1.81</ecNumber>
    </submittedName>
</protein>
<dbReference type="InterPro" id="IPR025286">
    <property type="entry name" value="MOFRL_assoc_dom"/>
</dbReference>
<dbReference type="SUPFAM" id="SSF82544">
    <property type="entry name" value="GckA/TtuD-like"/>
    <property type="match status" value="1"/>
</dbReference>
<dbReference type="Pfam" id="PF05161">
    <property type="entry name" value="MOFRL"/>
    <property type="match status" value="1"/>
</dbReference>
<evidence type="ECO:0000313" key="4">
    <source>
        <dbReference type="Proteomes" id="UP000542125"/>
    </source>
</evidence>
<dbReference type="PANTHER" id="PTHR12227">
    <property type="entry name" value="GLYCERATE KINASE"/>
    <property type="match status" value="1"/>
</dbReference>
<dbReference type="GO" id="GO:0008887">
    <property type="term" value="F:glycerate kinase activity"/>
    <property type="evidence" value="ECO:0007669"/>
    <property type="project" value="InterPro"/>
</dbReference>
<dbReference type="AlphaFoldDB" id="A0A7Y9LLW1"/>
<dbReference type="Gene3D" id="3.40.1480.10">
    <property type="entry name" value="MOFRL domain"/>
    <property type="match status" value="1"/>
</dbReference>
<feature type="domain" description="MOFRL-associated" evidence="2">
    <location>
        <begin position="10"/>
        <end position="229"/>
    </location>
</feature>
<comment type="caution">
    <text evidence="3">The sequence shown here is derived from an EMBL/GenBank/DDBJ whole genome shotgun (WGS) entry which is preliminary data.</text>
</comment>
<dbReference type="Pfam" id="PF13660">
    <property type="entry name" value="DUF4147"/>
    <property type="match status" value="1"/>
</dbReference>
<keyword evidence="3" id="KW-0560">Oxidoreductase</keyword>
<dbReference type="InterPro" id="IPR007835">
    <property type="entry name" value="MOFRL"/>
</dbReference>
<dbReference type="GO" id="GO:0016618">
    <property type="term" value="F:hydroxypyruvate reductase [NAD(P)H] activity"/>
    <property type="evidence" value="ECO:0007669"/>
    <property type="project" value="UniProtKB-EC"/>
</dbReference>
<reference evidence="3 4" key="1">
    <citation type="submission" date="2020-07" db="EMBL/GenBank/DDBJ databases">
        <title>Genomic Encyclopedia of Type Strains, Phase IV (KMG-V): Genome sequencing to study the core and pangenomes of soil and plant-associated prokaryotes.</title>
        <authorList>
            <person name="Whitman W."/>
        </authorList>
    </citation>
    <scope>NUCLEOTIDE SEQUENCE [LARGE SCALE GENOMIC DNA]</scope>
    <source>
        <strain evidence="3 4">SAS40</strain>
    </source>
</reference>
<dbReference type="Proteomes" id="UP000542125">
    <property type="component" value="Unassembled WGS sequence"/>
</dbReference>
<evidence type="ECO:0000259" key="1">
    <source>
        <dbReference type="Pfam" id="PF05161"/>
    </source>
</evidence>
<dbReference type="PANTHER" id="PTHR12227:SF0">
    <property type="entry name" value="GLYCERATE KINASE"/>
    <property type="match status" value="1"/>
</dbReference>
<name>A0A7Y9LLW1_9BURK</name>
<keyword evidence="4" id="KW-1185">Reference proteome</keyword>
<feature type="domain" description="MOFRL" evidence="1">
    <location>
        <begin position="309"/>
        <end position="414"/>
    </location>
</feature>
<dbReference type="InterPro" id="IPR038614">
    <property type="entry name" value="GK_N_sf"/>
</dbReference>
<dbReference type="GO" id="GO:0005737">
    <property type="term" value="C:cytoplasm"/>
    <property type="evidence" value="ECO:0007669"/>
    <property type="project" value="TreeGrafter"/>
</dbReference>
<sequence length="430" mass="44732">MTPQRPRDVLNALFQAAVQAASPAQTLATHLPGQPAGRTVVIGAGKAAASMAQALEAAWDGDMSGVVVTRYGHALPLSRIRVIEASHPVPDAAGLAATEQILDAVRGLTQDDLVICLMSGGGSALLCQPLPGIAPDDKRDINRQLLHSGASISEMNCVRRHLSAVKGGRLAAACLPARVHTLLISDVPGDDPVDIASGPTVGDPTTCRDALEIIDRYRLRVGDSILRMLKDGRAESIKPGDARLARATVSMMATPYAALEAAASAARHAGITPYLLGDRWEGNATDVGKAMAGLVLHAVRDQGPFTLPCVLLSGGETTVTVTGSGRGGRNVQFLLSLMLALGEQPQVHALAADTDGVDGVEPIAGACIDPTSWARTRALQPLPRTWLDNNDAHSLFGCLGDAVVTGPTLTNVNDFRAIYIARPGLAPTGI</sequence>
<gene>
    <name evidence="3" type="ORF">FHW18_000779</name>
</gene>
<evidence type="ECO:0000313" key="3">
    <source>
        <dbReference type="EMBL" id="NYE81508.1"/>
    </source>
</evidence>
<organism evidence="3 4">
    <name type="scientific">Pigmentiphaga litoralis</name>
    <dbReference type="NCBI Taxonomy" id="516702"/>
    <lineage>
        <taxon>Bacteria</taxon>
        <taxon>Pseudomonadati</taxon>
        <taxon>Pseudomonadota</taxon>
        <taxon>Betaproteobacteria</taxon>
        <taxon>Burkholderiales</taxon>
        <taxon>Alcaligenaceae</taxon>
        <taxon>Pigmentiphaga</taxon>
    </lineage>
</organism>